<dbReference type="EMBL" id="CM046395">
    <property type="protein sequence ID" value="KAI8541641.1"/>
    <property type="molecule type" value="Genomic_DNA"/>
</dbReference>
<reference evidence="1" key="1">
    <citation type="submission" date="2022-02" db="EMBL/GenBank/DDBJ databases">
        <title>Plant Genome Project.</title>
        <authorList>
            <person name="Zhang R.-G."/>
        </authorList>
    </citation>
    <scope>NUCLEOTIDE SEQUENCE</scope>
    <source>
        <strain evidence="1">AT1</strain>
    </source>
</reference>
<dbReference type="Proteomes" id="UP001062846">
    <property type="component" value="Chromosome 8"/>
</dbReference>
<keyword evidence="2" id="KW-1185">Reference proteome</keyword>
<gene>
    <name evidence="1" type="ORF">RHMOL_Rhmol08G0077800</name>
</gene>
<evidence type="ECO:0000313" key="2">
    <source>
        <dbReference type="Proteomes" id="UP001062846"/>
    </source>
</evidence>
<sequence length="74" mass="8680">MLTQNEAEKLWFEELDPIPNSGCTHGLANPRSWNQTSRVSNEVLIWRFAQNLKIQEGYMHSMRSVKQYALDTIR</sequence>
<accession>A0ACC0MM31</accession>
<comment type="caution">
    <text evidence="1">The sequence shown here is derived from an EMBL/GenBank/DDBJ whole genome shotgun (WGS) entry which is preliminary data.</text>
</comment>
<protein>
    <submittedName>
        <fullName evidence="1">Uncharacterized protein</fullName>
    </submittedName>
</protein>
<organism evidence="1 2">
    <name type="scientific">Rhododendron molle</name>
    <name type="common">Chinese azalea</name>
    <name type="synonym">Azalea mollis</name>
    <dbReference type="NCBI Taxonomy" id="49168"/>
    <lineage>
        <taxon>Eukaryota</taxon>
        <taxon>Viridiplantae</taxon>
        <taxon>Streptophyta</taxon>
        <taxon>Embryophyta</taxon>
        <taxon>Tracheophyta</taxon>
        <taxon>Spermatophyta</taxon>
        <taxon>Magnoliopsida</taxon>
        <taxon>eudicotyledons</taxon>
        <taxon>Gunneridae</taxon>
        <taxon>Pentapetalae</taxon>
        <taxon>asterids</taxon>
        <taxon>Ericales</taxon>
        <taxon>Ericaceae</taxon>
        <taxon>Ericoideae</taxon>
        <taxon>Rhodoreae</taxon>
        <taxon>Rhododendron</taxon>
    </lineage>
</organism>
<name>A0ACC0MM31_RHOML</name>
<proteinExistence type="predicted"/>
<evidence type="ECO:0000313" key="1">
    <source>
        <dbReference type="EMBL" id="KAI8541641.1"/>
    </source>
</evidence>